<feature type="transmembrane region" description="Helical" evidence="7">
    <location>
        <begin position="112"/>
        <end position="130"/>
    </location>
</feature>
<keyword evidence="4 7" id="KW-0812">Transmembrane</keyword>
<feature type="domain" description="Acyltransferase 3" evidence="8">
    <location>
        <begin position="7"/>
        <end position="294"/>
    </location>
</feature>
<name>A0AAQ1ZID3_9BACT</name>
<accession>A0AAQ1ZID3</accession>
<evidence type="ECO:0000256" key="6">
    <source>
        <dbReference type="ARBA" id="ARBA00023136"/>
    </source>
</evidence>
<dbReference type="GO" id="GO:0009246">
    <property type="term" value="P:enterobacterial common antigen biosynthetic process"/>
    <property type="evidence" value="ECO:0007669"/>
    <property type="project" value="TreeGrafter"/>
</dbReference>
<dbReference type="EMBL" id="UGTJ01000001">
    <property type="protein sequence ID" value="SUB80084.1"/>
    <property type="molecule type" value="Genomic_DNA"/>
</dbReference>
<feature type="transmembrane region" description="Helical" evidence="7">
    <location>
        <begin position="38"/>
        <end position="56"/>
    </location>
</feature>
<dbReference type="AlphaFoldDB" id="A0AAQ1ZID3"/>
<sequence length="315" mass="35594">MNNKRIEEIDFIKCVLILLMVTFHLVYIGNTYPLAKSFVYTFHMPCFLVLSGYLFNQHKPPRAFGKSMFWLAVPYLLMESGYILMASFLPIREHIDNLTPGTFADLLLLHPIGPYWYLHTLILCSTVYFALSRWPRIGLTALFVLAGVLLYALSQCHLVVFSNALYFLLGAFLRKRETAFSSFFLPSPWLFLPFAIACLSFSETADKTAVSAIAVYCALCTLPVVYKFLMKCGKGRISRGANFIGRHTLLVFLFSPIFTILAKSYQPQLVGLDPSGMLFLLVSLAFAVTGSLLIGILLDRLRLSRFIFGKRQMIG</sequence>
<evidence type="ECO:0000256" key="7">
    <source>
        <dbReference type="SAM" id="Phobius"/>
    </source>
</evidence>
<proteinExistence type="inferred from homology"/>
<keyword evidence="5 7" id="KW-1133">Transmembrane helix</keyword>
<evidence type="ECO:0000256" key="4">
    <source>
        <dbReference type="ARBA" id="ARBA00022692"/>
    </source>
</evidence>
<comment type="caution">
    <text evidence="9">The sequence shown here is derived from an EMBL/GenBank/DDBJ whole genome shotgun (WGS) entry which is preliminary data.</text>
</comment>
<gene>
    <name evidence="9" type="ORF">NCTC13063_01364</name>
</gene>
<dbReference type="GO" id="GO:0005886">
    <property type="term" value="C:plasma membrane"/>
    <property type="evidence" value="ECO:0007669"/>
    <property type="project" value="UniProtKB-SubCell"/>
</dbReference>
<keyword evidence="3" id="KW-1003">Cell membrane</keyword>
<feature type="transmembrane region" description="Helical" evidence="7">
    <location>
        <begin position="137"/>
        <end position="153"/>
    </location>
</feature>
<feature type="transmembrane region" description="Helical" evidence="7">
    <location>
        <begin position="277"/>
        <end position="298"/>
    </location>
</feature>
<keyword evidence="6 7" id="KW-0472">Membrane</keyword>
<evidence type="ECO:0000259" key="8">
    <source>
        <dbReference type="Pfam" id="PF01757"/>
    </source>
</evidence>
<comment type="subcellular location">
    <subcellularLocation>
        <location evidence="1">Cell membrane</location>
        <topology evidence="1">Multi-pass membrane protein</topology>
    </subcellularLocation>
</comment>
<dbReference type="RefSeq" id="WP_115153657.1">
    <property type="nucleotide sequence ID" value="NZ_DBFWLE010000007.1"/>
</dbReference>
<feature type="transmembrane region" description="Helical" evidence="7">
    <location>
        <begin position="247"/>
        <end position="265"/>
    </location>
</feature>
<evidence type="ECO:0000313" key="10">
    <source>
        <dbReference type="Proteomes" id="UP000255283"/>
    </source>
</evidence>
<evidence type="ECO:0000256" key="5">
    <source>
        <dbReference type="ARBA" id="ARBA00022989"/>
    </source>
</evidence>
<dbReference type="Proteomes" id="UP000255283">
    <property type="component" value="Unassembled WGS sequence"/>
</dbReference>
<evidence type="ECO:0000313" key="9">
    <source>
        <dbReference type="EMBL" id="SUB80084.1"/>
    </source>
</evidence>
<reference evidence="9 10" key="1">
    <citation type="submission" date="2018-06" db="EMBL/GenBank/DDBJ databases">
        <authorList>
            <consortium name="Pathogen Informatics"/>
            <person name="Doyle S."/>
        </authorList>
    </citation>
    <scope>NUCLEOTIDE SEQUENCE [LARGE SCALE GENOMIC DNA]</scope>
    <source>
        <strain evidence="9 10">NCTC13063</strain>
    </source>
</reference>
<protein>
    <submittedName>
        <fullName evidence="9">Fucose 4-O-acetylase and related acetyltransferases</fullName>
    </submittedName>
</protein>
<dbReference type="PANTHER" id="PTHR40074">
    <property type="entry name" value="O-ACETYLTRANSFERASE WECH"/>
    <property type="match status" value="1"/>
</dbReference>
<evidence type="ECO:0000256" key="2">
    <source>
        <dbReference type="ARBA" id="ARBA00007400"/>
    </source>
</evidence>
<dbReference type="GO" id="GO:0016413">
    <property type="term" value="F:O-acetyltransferase activity"/>
    <property type="evidence" value="ECO:0007669"/>
    <property type="project" value="TreeGrafter"/>
</dbReference>
<evidence type="ECO:0000256" key="1">
    <source>
        <dbReference type="ARBA" id="ARBA00004651"/>
    </source>
</evidence>
<dbReference type="InterPro" id="IPR002656">
    <property type="entry name" value="Acyl_transf_3_dom"/>
</dbReference>
<feature type="transmembrane region" description="Helical" evidence="7">
    <location>
        <begin position="68"/>
        <end position="92"/>
    </location>
</feature>
<dbReference type="PANTHER" id="PTHR40074:SF2">
    <property type="entry name" value="O-ACETYLTRANSFERASE WECH"/>
    <property type="match status" value="1"/>
</dbReference>
<feature type="transmembrane region" description="Helical" evidence="7">
    <location>
        <begin position="12"/>
        <end position="32"/>
    </location>
</feature>
<dbReference type="Pfam" id="PF01757">
    <property type="entry name" value="Acyl_transf_3"/>
    <property type="match status" value="1"/>
</dbReference>
<feature type="transmembrane region" description="Helical" evidence="7">
    <location>
        <begin position="208"/>
        <end position="226"/>
    </location>
</feature>
<comment type="similarity">
    <text evidence="2">Belongs to the acyltransferase 3 family.</text>
</comment>
<evidence type="ECO:0000256" key="3">
    <source>
        <dbReference type="ARBA" id="ARBA00022475"/>
    </source>
</evidence>
<organism evidence="9 10">
    <name type="scientific">Segatella buccae</name>
    <dbReference type="NCBI Taxonomy" id="28126"/>
    <lineage>
        <taxon>Bacteria</taxon>
        <taxon>Pseudomonadati</taxon>
        <taxon>Bacteroidota</taxon>
        <taxon>Bacteroidia</taxon>
        <taxon>Bacteroidales</taxon>
        <taxon>Prevotellaceae</taxon>
        <taxon>Segatella</taxon>
    </lineage>
</organism>